<dbReference type="Pfam" id="PF11569">
    <property type="entry name" value="Homez"/>
    <property type="match status" value="1"/>
</dbReference>
<proteinExistence type="predicted"/>
<evidence type="ECO:0000313" key="12">
    <source>
        <dbReference type="Proteomes" id="UP000504617"/>
    </source>
</evidence>
<dbReference type="KEGG" id="tsr:106554419"/>
<feature type="region of interest" description="Disordered" evidence="10">
    <location>
        <begin position="460"/>
        <end position="499"/>
    </location>
</feature>
<evidence type="ECO:0000256" key="9">
    <source>
        <dbReference type="PROSITE-ProRule" id="PRU00108"/>
    </source>
</evidence>
<dbReference type="PANTHER" id="PTHR15467">
    <property type="entry name" value="ZINC-FINGERS AND HOMEOBOXES RELATED"/>
    <property type="match status" value="1"/>
</dbReference>
<dbReference type="GO" id="GO:0000981">
    <property type="term" value="F:DNA-binding transcription factor activity, RNA polymerase II-specific"/>
    <property type="evidence" value="ECO:0007669"/>
    <property type="project" value="TreeGrafter"/>
</dbReference>
<feature type="compositionally biased region" description="Pro residues" evidence="10">
    <location>
        <begin position="381"/>
        <end position="402"/>
    </location>
</feature>
<feature type="DNA-binding region" description="Homeobox" evidence="9">
    <location>
        <begin position="303"/>
        <end position="362"/>
    </location>
</feature>
<dbReference type="InterPro" id="IPR009057">
    <property type="entry name" value="Homeodomain-like_sf"/>
</dbReference>
<gene>
    <name evidence="13" type="primary">HOMEZ</name>
</gene>
<protein>
    <submittedName>
        <fullName evidence="13">Homeobox and leucine zipper protein Homez</fullName>
    </submittedName>
</protein>
<comment type="subcellular location">
    <subcellularLocation>
        <location evidence="1 9">Nucleus</location>
    </subcellularLocation>
</comment>
<dbReference type="InterPro" id="IPR024578">
    <property type="entry name" value="Homez_homeobox_dom"/>
</dbReference>
<feature type="domain" description="Homeobox" evidence="11">
    <location>
        <begin position="301"/>
        <end position="361"/>
    </location>
</feature>
<evidence type="ECO:0000256" key="6">
    <source>
        <dbReference type="ARBA" id="ARBA00023155"/>
    </source>
</evidence>
<dbReference type="Proteomes" id="UP000504617">
    <property type="component" value="Unplaced"/>
</dbReference>
<organism evidence="12 13">
    <name type="scientific">Thamnophis sirtalis</name>
    <dbReference type="NCBI Taxonomy" id="35019"/>
    <lineage>
        <taxon>Eukaryota</taxon>
        <taxon>Metazoa</taxon>
        <taxon>Chordata</taxon>
        <taxon>Craniata</taxon>
        <taxon>Vertebrata</taxon>
        <taxon>Euteleostomi</taxon>
        <taxon>Lepidosauria</taxon>
        <taxon>Squamata</taxon>
        <taxon>Bifurcata</taxon>
        <taxon>Unidentata</taxon>
        <taxon>Episquamata</taxon>
        <taxon>Toxicofera</taxon>
        <taxon>Serpentes</taxon>
        <taxon>Colubroidea</taxon>
        <taxon>Colubridae</taxon>
        <taxon>Natricinae</taxon>
        <taxon>Thamnophis</taxon>
    </lineage>
</organism>
<dbReference type="SUPFAM" id="SSF46689">
    <property type="entry name" value="Homeodomain-like"/>
    <property type="match status" value="3"/>
</dbReference>
<dbReference type="GeneID" id="106554419"/>
<dbReference type="CDD" id="cd00086">
    <property type="entry name" value="homeodomain"/>
    <property type="match status" value="2"/>
</dbReference>
<evidence type="ECO:0000256" key="1">
    <source>
        <dbReference type="ARBA" id="ARBA00004123"/>
    </source>
</evidence>
<accession>A0A6I9YWZ0</accession>
<evidence type="ECO:0000256" key="2">
    <source>
        <dbReference type="ARBA" id="ARBA00022553"/>
    </source>
</evidence>
<evidence type="ECO:0000259" key="11">
    <source>
        <dbReference type="PROSITE" id="PS50071"/>
    </source>
</evidence>
<dbReference type="OrthoDB" id="6159439at2759"/>
<dbReference type="RefSeq" id="XP_013928549.1">
    <property type="nucleotide sequence ID" value="XM_014073074.1"/>
</dbReference>
<dbReference type="AlphaFoldDB" id="A0A6I9YWZ0"/>
<feature type="region of interest" description="Disordered" evidence="10">
    <location>
        <begin position="269"/>
        <end position="301"/>
    </location>
</feature>
<keyword evidence="5 9" id="KW-0238">DNA-binding</keyword>
<reference evidence="13" key="1">
    <citation type="submission" date="2025-08" db="UniProtKB">
        <authorList>
            <consortium name="RefSeq"/>
        </authorList>
    </citation>
    <scope>IDENTIFICATION</scope>
    <source>
        <tissue evidence="13">Skeletal muscle</tissue>
    </source>
</reference>
<dbReference type="CTD" id="57594"/>
<keyword evidence="4" id="KW-0805">Transcription regulation</keyword>
<dbReference type="GO" id="GO:0005634">
    <property type="term" value="C:nucleus"/>
    <property type="evidence" value="ECO:0007669"/>
    <property type="project" value="UniProtKB-SubCell"/>
</dbReference>
<dbReference type="Gene3D" id="1.10.10.60">
    <property type="entry name" value="Homeodomain-like"/>
    <property type="match status" value="3"/>
</dbReference>
<dbReference type="PROSITE" id="PS50071">
    <property type="entry name" value="HOMEOBOX_2"/>
    <property type="match status" value="1"/>
</dbReference>
<dbReference type="PANTHER" id="PTHR15467:SF7">
    <property type="entry name" value="HOMEOBOX AND LEUCINE ZIPPER PROTEIN HOMEZ"/>
    <property type="match status" value="1"/>
</dbReference>
<evidence type="ECO:0000256" key="8">
    <source>
        <dbReference type="ARBA" id="ARBA00023242"/>
    </source>
</evidence>
<feature type="compositionally biased region" description="Polar residues" evidence="10">
    <location>
        <begin position="274"/>
        <end position="300"/>
    </location>
</feature>
<dbReference type="SMART" id="SM00389">
    <property type="entry name" value="HOX"/>
    <property type="match status" value="2"/>
</dbReference>
<keyword evidence="12" id="KW-1185">Reference proteome</keyword>
<evidence type="ECO:0000256" key="5">
    <source>
        <dbReference type="ARBA" id="ARBA00023125"/>
    </source>
</evidence>
<sequence length="580" mass="65470">MPSNKDVSGCLGSPPGLICLPPISEHLQLVWTQAAQTSDLDSNQHLLQTFSYFPYPSLSDLALLCLRHGLHMEKVKAWFMAQRLRCGISWSAEEIEETRARLIYHQDQLHFSCLLAGNQGDSWHQTCKSPSSYHHHQLAPHALHYSGKYPENQQPLVTSLNHCSMAPGTKEMGTIAQDIWKLQENTPPSHYKKPQEHFEPSGIMVNFQNTKETISGAYPPITTLGLDYNLPDSHTMAWSFPTVSQPPPESITPAVNGGSHPTILPLGSSVKAAQPSSKITTSVTDRQNHQHSVSDQQTSLPEVLRKPKRKTKEQLDLLKAFFLHRQWARREDYHQLEQVTGLPRAEIIQWFGDTRYALKHGQLRWFRDNAGQSPEPASSGGPPPLPPPPPPPPQPCTNPPDTGPLEQYWDTAFFLHRQWARREDYHQLEQVTGLPRAEIIQWFGDTRYALKHGQLRWFRDNAGQSPEPASSGGPPPLPPPPPPPPQPCTNPPDTGPLEQYWDTHTQLQENDLPMLCRKSGMSPEQALEWFRSYLPAPCEVEVCLGDDDEEVDEEMAAAMLKAEDEDYEEEEDVEEEEDED</sequence>
<keyword evidence="8 9" id="KW-0539">Nucleus</keyword>
<keyword evidence="2" id="KW-0597">Phosphoprotein</keyword>
<keyword evidence="7" id="KW-0804">Transcription</keyword>
<evidence type="ECO:0000313" key="13">
    <source>
        <dbReference type="RefSeq" id="XP_013928549.1"/>
    </source>
</evidence>
<evidence type="ECO:0000256" key="3">
    <source>
        <dbReference type="ARBA" id="ARBA00022737"/>
    </source>
</evidence>
<dbReference type="GO" id="GO:0003677">
    <property type="term" value="F:DNA binding"/>
    <property type="evidence" value="ECO:0007669"/>
    <property type="project" value="UniProtKB-UniRule"/>
</dbReference>
<keyword evidence="3" id="KW-0677">Repeat</keyword>
<evidence type="ECO:0000256" key="4">
    <source>
        <dbReference type="ARBA" id="ARBA00023015"/>
    </source>
</evidence>
<dbReference type="InterPro" id="IPR001356">
    <property type="entry name" value="HD"/>
</dbReference>
<keyword evidence="6 9" id="KW-0371">Homeobox</keyword>
<evidence type="ECO:0000256" key="10">
    <source>
        <dbReference type="SAM" id="MobiDB-lite"/>
    </source>
</evidence>
<dbReference type="FunFam" id="1.10.10.60:FF:000172">
    <property type="entry name" value="Homeobox and leucine zipper protein Homez"/>
    <property type="match status" value="1"/>
</dbReference>
<feature type="region of interest" description="Disordered" evidence="10">
    <location>
        <begin position="368"/>
        <end position="404"/>
    </location>
</feature>
<feature type="compositionally biased region" description="Pro residues" evidence="10">
    <location>
        <begin position="473"/>
        <end position="494"/>
    </location>
</feature>
<evidence type="ECO:0000256" key="7">
    <source>
        <dbReference type="ARBA" id="ARBA00023163"/>
    </source>
</evidence>
<name>A0A6I9YWZ0_9SAUR</name>